<dbReference type="Pfam" id="PF02801">
    <property type="entry name" value="Ketoacyl-synt_C"/>
    <property type="match status" value="4"/>
</dbReference>
<name>A0AAD7UNG7_9STRA</name>
<protein>
    <submittedName>
        <fullName evidence="6">Uncharacterized protein</fullName>
    </submittedName>
</protein>
<dbReference type="GO" id="GO:0006633">
    <property type="term" value="P:fatty acid biosynthetic process"/>
    <property type="evidence" value="ECO:0007669"/>
    <property type="project" value="InterPro"/>
</dbReference>
<feature type="domain" description="Ketosynthase family 3 (KS3)" evidence="5">
    <location>
        <begin position="1768"/>
        <end position="2190"/>
    </location>
</feature>
<dbReference type="PROSITE" id="PS00606">
    <property type="entry name" value="KS3_1"/>
    <property type="match status" value="2"/>
</dbReference>
<evidence type="ECO:0000313" key="7">
    <source>
        <dbReference type="Proteomes" id="UP001230188"/>
    </source>
</evidence>
<feature type="domain" description="Carrier" evidence="4">
    <location>
        <begin position="1674"/>
        <end position="1750"/>
    </location>
</feature>
<dbReference type="InterPro" id="IPR036736">
    <property type="entry name" value="ACP-like_sf"/>
</dbReference>
<evidence type="ECO:0000256" key="3">
    <source>
        <dbReference type="ARBA" id="ARBA00022679"/>
    </source>
</evidence>
<dbReference type="PANTHER" id="PTHR43775">
    <property type="entry name" value="FATTY ACID SYNTHASE"/>
    <property type="match status" value="1"/>
</dbReference>
<dbReference type="InterPro" id="IPR016039">
    <property type="entry name" value="Thiolase-like"/>
</dbReference>
<evidence type="ECO:0000256" key="1">
    <source>
        <dbReference type="ARBA" id="ARBA00022450"/>
    </source>
</evidence>
<dbReference type="PANTHER" id="PTHR43775:SF37">
    <property type="entry name" value="SI:DKEY-61P9.11"/>
    <property type="match status" value="1"/>
</dbReference>
<evidence type="ECO:0000256" key="2">
    <source>
        <dbReference type="ARBA" id="ARBA00022553"/>
    </source>
</evidence>
<dbReference type="InterPro" id="IPR050091">
    <property type="entry name" value="PKS_NRPS_Biosynth_Enz"/>
</dbReference>
<evidence type="ECO:0000259" key="5">
    <source>
        <dbReference type="PROSITE" id="PS52004"/>
    </source>
</evidence>
<keyword evidence="2" id="KW-0597">Phosphoprotein</keyword>
<dbReference type="Gene3D" id="3.40.50.1820">
    <property type="entry name" value="alpha/beta hydrolase"/>
    <property type="match status" value="1"/>
</dbReference>
<dbReference type="InterPro" id="IPR018201">
    <property type="entry name" value="Ketoacyl_synth_AS"/>
</dbReference>
<feature type="domain" description="Ketosynthase family 3 (KS3)" evidence="5">
    <location>
        <begin position="2326"/>
        <end position="2759"/>
    </location>
</feature>
<dbReference type="Pfam" id="PF23562">
    <property type="entry name" value="AMP-binding_C_3"/>
    <property type="match status" value="1"/>
</dbReference>
<dbReference type="PROSITE" id="PS52004">
    <property type="entry name" value="KS3_2"/>
    <property type="match status" value="4"/>
</dbReference>
<dbReference type="Pfam" id="PF00109">
    <property type="entry name" value="ketoacyl-synt"/>
    <property type="match status" value="4"/>
</dbReference>
<proteinExistence type="predicted"/>
<dbReference type="Pfam" id="PF00550">
    <property type="entry name" value="PP-binding"/>
    <property type="match status" value="2"/>
</dbReference>
<dbReference type="GO" id="GO:0031177">
    <property type="term" value="F:phosphopantetheine binding"/>
    <property type="evidence" value="ECO:0007669"/>
    <property type="project" value="InterPro"/>
</dbReference>
<dbReference type="InterPro" id="IPR000873">
    <property type="entry name" value="AMP-dep_synth/lig_dom"/>
</dbReference>
<dbReference type="InterPro" id="IPR014030">
    <property type="entry name" value="Ketoacyl_synth_N"/>
</dbReference>
<dbReference type="InterPro" id="IPR020806">
    <property type="entry name" value="PKS_PP-bd"/>
</dbReference>
<dbReference type="InterPro" id="IPR020841">
    <property type="entry name" value="PKS_Beta-ketoAc_synthase_dom"/>
</dbReference>
<dbReference type="GO" id="GO:0004312">
    <property type="term" value="F:fatty acid synthase activity"/>
    <property type="evidence" value="ECO:0007669"/>
    <property type="project" value="TreeGrafter"/>
</dbReference>
<dbReference type="InterPro" id="IPR029058">
    <property type="entry name" value="AB_hydrolase_fold"/>
</dbReference>
<dbReference type="InterPro" id="IPR042099">
    <property type="entry name" value="ANL_N_sf"/>
</dbReference>
<feature type="domain" description="Ketosynthase family 3 (KS3)" evidence="5">
    <location>
        <begin position="1184"/>
        <end position="1615"/>
    </location>
</feature>
<gene>
    <name evidence="6" type="ORF">CTAYLR_002157</name>
</gene>
<dbReference type="Pfam" id="PF00501">
    <property type="entry name" value="AMP-binding"/>
    <property type="match status" value="1"/>
</dbReference>
<dbReference type="Gene3D" id="3.40.47.10">
    <property type="match status" value="4"/>
</dbReference>
<dbReference type="Gene3D" id="3.40.50.12780">
    <property type="entry name" value="N-terminal domain of ligase-like"/>
    <property type="match status" value="1"/>
</dbReference>
<organism evidence="6 7">
    <name type="scientific">Chrysophaeum taylorii</name>
    <dbReference type="NCBI Taxonomy" id="2483200"/>
    <lineage>
        <taxon>Eukaryota</taxon>
        <taxon>Sar</taxon>
        <taxon>Stramenopiles</taxon>
        <taxon>Ochrophyta</taxon>
        <taxon>Pelagophyceae</taxon>
        <taxon>Pelagomonadales</taxon>
        <taxon>Pelagomonadaceae</taxon>
        <taxon>Chrysophaeum</taxon>
    </lineage>
</organism>
<dbReference type="CDD" id="cd00833">
    <property type="entry name" value="PKS"/>
    <property type="match status" value="4"/>
</dbReference>
<keyword evidence="3" id="KW-0808">Transferase</keyword>
<dbReference type="EMBL" id="JAQMWT010000028">
    <property type="protein sequence ID" value="KAJ8613538.1"/>
    <property type="molecule type" value="Genomic_DNA"/>
</dbReference>
<dbReference type="Proteomes" id="UP001230188">
    <property type="component" value="Unassembled WGS sequence"/>
</dbReference>
<dbReference type="InterPro" id="IPR014031">
    <property type="entry name" value="Ketoacyl_synth_C"/>
</dbReference>
<dbReference type="SUPFAM" id="SSF53901">
    <property type="entry name" value="Thiolase-like"/>
    <property type="match status" value="4"/>
</dbReference>
<dbReference type="SUPFAM" id="SSF53474">
    <property type="entry name" value="alpha/beta-Hydrolases"/>
    <property type="match status" value="1"/>
</dbReference>
<dbReference type="GO" id="GO:0004315">
    <property type="term" value="F:3-oxoacyl-[acyl-carrier-protein] synthase activity"/>
    <property type="evidence" value="ECO:0007669"/>
    <property type="project" value="InterPro"/>
</dbReference>
<sequence length="3535" mass="373389">MAAHLTTLADLLLDAASEYTTGDAEALLGWSSREGEVVERVTFRDLLERGYRFAEVLARRGAVQAGERVAVLSHPTVEQFCALAGIFLGSQVAVMLNWRLPAGQVSDAIEISGPVAIVASKSLAPLCDAVLSATDRPIHRFDIVARSRDAPRLLRESPGGSNGHAVVVHARPGDCAVVMFTSGSTGPKGVPLTHANLVCACLGKLRAHERSGLDVASRDAPRRRRPTLSFLPNFHVGGLVNNFVFNVMIRIPAVVHVDCATARLTIDLLRVAAGAVNPVVVDTAPHLLEALARRSREDRAFAAPFARPGMLVLYSGAPLSSAASETLEVLGVRVAPYYGQTEFAGLVLIGEPGARPRGAMRPPPYPTSLRCFVEVEEDDNVLEPSGELLVCGSRSVTAGYLRALPPDPPFAETRATGDVFTCVMVGGQAWFQYLCRKDDVLVHTSGDLTVPVPLEDAAFHVFARAPVSASVVKRCVVVGQRRASPVLVLELADAAYRHNEAPATILGGGDILDRALADANACAPAYSHLRANRVLAVRSKDVPVSSKGTVSREDLERALESQLDALDAVYYAETAAAVSVLASRDDDDDNDDASPAMVDRASKLVADQVEKILGRPVADDVPLLSAGLTSADVVDLVRSLSSALEIDVSPVVVFDYPTRAQLARKLAVDQRRGGDAPICCQPISRGELALAAASEDELVAVAGIECRLPGGARRADLLRAILEASLDAVGTLPSSRRCWPTTSIASSYGAFLLLEDDGFFFDASAFKISPAEANAMDPRHRLVLENGHAALAALDARARGDSPPRDVGVFAALSSENLGTVREVKSTYDVTGTASSSASARLSFLDGLEGPCLVVDAACSSSMVAAHAAKAALGNRECAAALVPSANLIAEPPRRLAFLGLVSPAGRCHVFDDRADGVARAEGSVAVALAPVVGDKYAIDRAAAACLDFLVCVVRHNGRAASFVSPNGTSQAALVAAARRVARVDFSPTTTTTELHGTGTALGDPVEVAALTTLATDLRCGAVKANLGHGEAAAGAVGMLAAALALRLTLAPSAQLRRANPHIRLGCVRPLLDLDEASDAKVVARRRSAGASAFGWSGVIAHSIFAFEKAFAVESLADPYAPSLYRNKTTCCRRVVAEMVGAEVSREPPPPLPGDGLMTAAAEVVPEEVVDRRIANDYSPGRRKPLTTVAAARFVLPNGVTTTNALVEILAMALDACSMLPASRAILHIMPDMPAARSLAYGAFVLDEALFYAGEGVTPAPEAVINLDPRHRVLVREATAALSNANETHGERRCVGVYVGASSRDLSVDKSPKWLSSRNERDSFFKRDPYGPYTGSPFYVASSRISHALQLTGPCLSVDTEGSSSLVAAHLAVSALANGECDRSLAAGITLVMDSTESVARATDRLQRLSSRGRCFTFDARADGYVRGEGLAALVFEERATELVAGASAVQCDVASASLMTPNGSAQRALLGRVARLGGDIDSSILETHGASTALGDPIEIGAAAALVAKSPGGDRGASGTVLRLDAQSLKANIGHLERAAGAASVISVVCASLLAKDATVAPSAQLRSLNPHLNARFGVAFAAHLELAAAVSEGDTRVSSFGFSGTMAHARFSGRSPESWQPSKETPGVSLYRNLVPHACLRARGIVPALSVVAEKPQDGEEQCSYVERQSVPVFGEDVLKIVVAAAEEAVGKNIGIDETLVEVTDCDSTTLDIIRASVAESLRVTLPATTFFDYPTIRVLAEHLVTGVERDSKTVAVPCQTNEEASVDWFVECASVALPGGASSSTELALFLSRSLDASSTVPPSRWDAFMKTLPPGAAYGAFFLEEPVTPCESTFGMPAVEVESADPKQLMALTGSYAALSASRTSIGATAAAGFEKTAVFVGAAGSLRSIRGERAKNVSFAYGPTGQALAAASGRVSYALALQGPSVSLDTACSTGLVAVHLAVATLIRGESERALVTTVSRNEETAHEELAATGLLSALGKCHTLDARADGYCRGEGCVALVISSQQPDDDDDDDCSLRKRSYVVGPSAVQQDGRSASLTAPNGTAQRRLLRDVALRVDCDQRPRVALLEAHGTGTVLGDPVEAASSSGAFGSCNVSAHYQSLKANIGHLEPAAGAVGVVAVLEALDAAQAASCAQLRRLNPHLDPYFLEDKFAANVEITTAAFLDGRVSAFGFSGTIAHAQYRVVKTFMTTSDDDDHSIWRFDGAFLQVGPSLFRTSRQQTTGAASGAWKRQREIDAVTIVKSVVAASVGREIGLDELLLTAGLDSLALDAIRIDLEDKLGMALPSALLFDFPTIAGVVEYIDKTLAVNVVEQTRVAGSTSFVAIESTVIDMPGAICAEAALIDFVAHRRSAPSSVPLARWNSAVLGETLRASTTYGAFTTDVVMLDYAFFGVSPAEAIDPQQLRLLELSYAALRASRRSKVCGEGRAALVHQDCGVFAGASGAPPWRDDDDSTCPNPPLSPKPRINEHSALGLCFMAGRVSFALGLTGPSLALDTACSTTLTTLHMASNAVASRECSRAVSAGVVFLRVHASAALAAGGFLSARGRCHAFDSRADGYVRGEGCVVNVLETGQKPGGRRPLVGGTAVKHDGPSASLSAPNGSSQRKLLRVVVEKPVTFDELVAEAHGVGTMLGDSVEVGVIVDVLCRSPRRMVQCTSIKGNMGHLEAAAGAAGVANLLGATSGARVSPNAHLRNINPNVAASLTTLASNNNNNNSLVLPTEVASIGAVRQHRVAGRVNAFGYSGTIAHALILSGLPGTEGVASFRDGGVSLFRTAAPFAPLMHPTIGAIQTAIAHGDIVSLPKTTEELSSRRAEGAKSRMRSRAAIIARRRDVRATLTNIFADELSMDLSTASLADADSISITQVVSSINDAFAIKSEVGAYVVLDELDQTVSLVDACVAATPLPEEEKDDGAPVPYGPAVVTQRLRNTRRDVEVDNLGSLDGGTVIFVHDETGTCAYVRDRLHGCPQLALSRTTVVTIQAPELGEQTPTSRITAFGDRVDLYEARINAEPFVAAKLALRETPVTVVGCGAAVAIGRALSKRLEGAQFVAVDPSDGLAETRSALRFAKRFYGEYCCALLWPTDEAYARAALAAPTDQTSLRAVVEVATGLPTAVGDDLEEMCAFAFHLNATNFHRDSDDDADIVDETIVHTVGGRKLYDSGFRRRIPGDERHQPLQEVFDALKAALGVRVAPKRRVLVGYVPFVNRMDQGDCLKCWKKPAAGAPSVIFVHGGIGVMTVAANYIRKLPADVGLYVVQAPEHQTGDYDWAPTPKQRAERYLRVLMDHVPNGGVFVGYSFAGNVVFELALLRQEQRVLHARGGPFPYPFEFFLIDPVPPSMVSNRVVGESLLEHNARFVEKILAEEFLPAVFEIEEVIRLDAVGRVKRGLVRTNTELLRDVVVRVGLDDRFAVDFERMMEFSYNLKLEKPTGIYVGDVDYLMILPDGYRHYELYWSYSGDLAAPWQAYVDGTLYVHKTLKGNHFQAFDTESNMDNVKAICDPLLDNVKAQLAARHAQMEAAAEGGRTGPPSR</sequence>
<feature type="non-terminal residue" evidence="6">
    <location>
        <position position="1"/>
    </location>
</feature>
<evidence type="ECO:0000259" key="4">
    <source>
        <dbReference type="PROSITE" id="PS50075"/>
    </source>
</evidence>
<keyword evidence="1" id="KW-0596">Phosphopantetheine</keyword>
<comment type="caution">
    <text evidence="6">The sequence shown here is derived from an EMBL/GenBank/DDBJ whole genome shotgun (WGS) entry which is preliminary data.</text>
</comment>
<evidence type="ECO:0000313" key="6">
    <source>
        <dbReference type="EMBL" id="KAJ8613538.1"/>
    </source>
</evidence>
<feature type="domain" description="Carrier" evidence="4">
    <location>
        <begin position="595"/>
        <end position="670"/>
    </location>
</feature>
<reference evidence="6" key="1">
    <citation type="submission" date="2023-01" db="EMBL/GenBank/DDBJ databases">
        <title>Metagenome sequencing of chrysophaentin producing Chrysophaeum taylorii.</title>
        <authorList>
            <person name="Davison J."/>
            <person name="Bewley C."/>
        </authorList>
    </citation>
    <scope>NUCLEOTIDE SEQUENCE</scope>
    <source>
        <strain evidence="6">NIES-1699</strain>
    </source>
</reference>
<dbReference type="SUPFAM" id="SSF47336">
    <property type="entry name" value="ACP-like"/>
    <property type="match status" value="3"/>
</dbReference>
<dbReference type="Gene3D" id="1.10.1200.10">
    <property type="entry name" value="ACP-like"/>
    <property type="match status" value="3"/>
</dbReference>
<keyword evidence="7" id="KW-1185">Reference proteome</keyword>
<accession>A0AAD7UNG7</accession>
<feature type="domain" description="Carrier" evidence="4">
    <location>
        <begin position="2234"/>
        <end position="2312"/>
    </location>
</feature>
<dbReference type="InterPro" id="IPR009081">
    <property type="entry name" value="PP-bd_ACP"/>
</dbReference>
<feature type="domain" description="Ketosynthase family 3 (KS3)" evidence="5">
    <location>
        <begin position="696"/>
        <end position="1107"/>
    </location>
</feature>
<dbReference type="SMART" id="SM00823">
    <property type="entry name" value="PKS_PP"/>
    <property type="match status" value="3"/>
</dbReference>
<dbReference type="SUPFAM" id="SSF56801">
    <property type="entry name" value="Acetyl-CoA synthetase-like"/>
    <property type="match status" value="1"/>
</dbReference>
<dbReference type="SMART" id="SM00825">
    <property type="entry name" value="PKS_KS"/>
    <property type="match status" value="4"/>
</dbReference>
<dbReference type="PROSITE" id="PS50075">
    <property type="entry name" value="CARRIER"/>
    <property type="match status" value="3"/>
</dbReference>